<reference evidence="1" key="1">
    <citation type="journal article" date="2014" name="Int. J. Syst. Evol. Microbiol.">
        <title>Complete genome sequence of Corynebacterium casei LMG S-19264T (=DSM 44701T), isolated from a smear-ripened cheese.</title>
        <authorList>
            <consortium name="US DOE Joint Genome Institute (JGI-PGF)"/>
            <person name="Walter F."/>
            <person name="Albersmeier A."/>
            <person name="Kalinowski J."/>
            <person name="Ruckert C."/>
        </authorList>
    </citation>
    <scope>NUCLEOTIDE SEQUENCE</scope>
    <source>
        <strain evidence="1">CGMCC 1.12785</strain>
    </source>
</reference>
<sequence length="108" mass="11113">MTVVIGVVGLSLGGHPIEVVQRTGEDLRFHPSRRPLKTGKRIQRITTGGAAGRTSVPAGITAGRTVLSAGAAVGPCIATRAGTGAGCRYRTKLFVPVAMRGVRHGLTV</sequence>
<dbReference type="EMBL" id="BMFY01000005">
    <property type="protein sequence ID" value="GGA12933.1"/>
    <property type="molecule type" value="Genomic_DNA"/>
</dbReference>
<comment type="caution">
    <text evidence="1">The sequence shown here is derived from an EMBL/GenBank/DDBJ whole genome shotgun (WGS) entry which is preliminary data.</text>
</comment>
<accession>A0A8J2TXT3</accession>
<organism evidence="1 2">
    <name type="scientific">Sediminivirga luteola</name>
    <dbReference type="NCBI Taxonomy" id="1774748"/>
    <lineage>
        <taxon>Bacteria</taxon>
        <taxon>Bacillati</taxon>
        <taxon>Actinomycetota</taxon>
        <taxon>Actinomycetes</taxon>
        <taxon>Micrococcales</taxon>
        <taxon>Brevibacteriaceae</taxon>
        <taxon>Sediminivirga</taxon>
    </lineage>
</organism>
<name>A0A8J2TXT3_9MICO</name>
<dbReference type="Proteomes" id="UP000616114">
    <property type="component" value="Unassembled WGS sequence"/>
</dbReference>
<evidence type="ECO:0000313" key="2">
    <source>
        <dbReference type="Proteomes" id="UP000616114"/>
    </source>
</evidence>
<reference evidence="1" key="2">
    <citation type="submission" date="2020-09" db="EMBL/GenBank/DDBJ databases">
        <authorList>
            <person name="Sun Q."/>
            <person name="Zhou Y."/>
        </authorList>
    </citation>
    <scope>NUCLEOTIDE SEQUENCE</scope>
    <source>
        <strain evidence="1">CGMCC 1.12785</strain>
    </source>
</reference>
<gene>
    <name evidence="1" type="ORF">GCM10011333_14800</name>
</gene>
<proteinExistence type="predicted"/>
<evidence type="ECO:0000313" key="1">
    <source>
        <dbReference type="EMBL" id="GGA12933.1"/>
    </source>
</evidence>
<protein>
    <submittedName>
        <fullName evidence="1">Uncharacterized protein</fullName>
    </submittedName>
</protein>
<keyword evidence="2" id="KW-1185">Reference proteome</keyword>
<dbReference type="AlphaFoldDB" id="A0A8J2TXT3"/>